<reference evidence="2" key="1">
    <citation type="submission" date="2020-07" db="EMBL/GenBank/DDBJ databases">
        <authorList>
            <person name="Nieuwenhuis M."/>
            <person name="Van De Peppel L.J.J."/>
        </authorList>
    </citation>
    <scope>NUCLEOTIDE SEQUENCE</scope>
    <source>
        <strain evidence="2">AP01</strain>
        <tissue evidence="2">Mycelium</tissue>
    </source>
</reference>
<evidence type="ECO:0000256" key="1">
    <source>
        <dbReference type="SAM" id="MobiDB-lite"/>
    </source>
</evidence>
<feature type="compositionally biased region" description="Acidic residues" evidence="1">
    <location>
        <begin position="49"/>
        <end position="58"/>
    </location>
</feature>
<protein>
    <submittedName>
        <fullName evidence="2">Uncharacterized protein</fullName>
    </submittedName>
</protein>
<gene>
    <name evidence="2" type="ORF">DXG03_009027</name>
</gene>
<comment type="caution">
    <text evidence="2">The sequence shown here is derived from an EMBL/GenBank/DDBJ whole genome shotgun (WGS) entry which is preliminary data.</text>
</comment>
<dbReference type="OrthoDB" id="10576035at2759"/>
<evidence type="ECO:0000313" key="3">
    <source>
        <dbReference type="Proteomes" id="UP000775547"/>
    </source>
</evidence>
<sequence>MPSHTTQTTEDDVDEIIDLFFNNEEDVVCADEQEDVEFYDLYDGAKEETDSDSDGEELVQEKPDDPDDLSNKLRIDVKVVDPFLVAFSASADVVIANPKRTVGDGENQGCVCPTDREPLVVQLECPR</sequence>
<accession>A0A9P7KA44</accession>
<name>A0A9P7KA44_9AGAR</name>
<proteinExistence type="predicted"/>
<dbReference type="AlphaFoldDB" id="A0A9P7KA44"/>
<feature type="compositionally biased region" description="Basic and acidic residues" evidence="1">
    <location>
        <begin position="59"/>
        <end position="70"/>
    </location>
</feature>
<organism evidence="2 3">
    <name type="scientific">Asterophora parasitica</name>
    <dbReference type="NCBI Taxonomy" id="117018"/>
    <lineage>
        <taxon>Eukaryota</taxon>
        <taxon>Fungi</taxon>
        <taxon>Dikarya</taxon>
        <taxon>Basidiomycota</taxon>
        <taxon>Agaricomycotina</taxon>
        <taxon>Agaricomycetes</taxon>
        <taxon>Agaricomycetidae</taxon>
        <taxon>Agaricales</taxon>
        <taxon>Tricholomatineae</taxon>
        <taxon>Lyophyllaceae</taxon>
        <taxon>Asterophora</taxon>
    </lineage>
</organism>
<dbReference type="EMBL" id="JABCKV010000080">
    <property type="protein sequence ID" value="KAG5644186.1"/>
    <property type="molecule type" value="Genomic_DNA"/>
</dbReference>
<dbReference type="Proteomes" id="UP000775547">
    <property type="component" value="Unassembled WGS sequence"/>
</dbReference>
<feature type="region of interest" description="Disordered" evidence="1">
    <location>
        <begin position="45"/>
        <end position="70"/>
    </location>
</feature>
<evidence type="ECO:0000313" key="2">
    <source>
        <dbReference type="EMBL" id="KAG5644186.1"/>
    </source>
</evidence>
<reference evidence="2" key="2">
    <citation type="submission" date="2021-10" db="EMBL/GenBank/DDBJ databases">
        <title>Phylogenomics reveals ancestral predisposition of the termite-cultivated fungus Termitomyces towards a domesticated lifestyle.</title>
        <authorList>
            <person name="Auxier B."/>
            <person name="Grum-Grzhimaylo A."/>
            <person name="Cardenas M.E."/>
            <person name="Lodge J.D."/>
            <person name="Laessoe T."/>
            <person name="Pedersen O."/>
            <person name="Smith M.E."/>
            <person name="Kuyper T.W."/>
            <person name="Franco-Molano E.A."/>
            <person name="Baroni T.J."/>
            <person name="Aanen D.K."/>
        </authorList>
    </citation>
    <scope>NUCLEOTIDE SEQUENCE</scope>
    <source>
        <strain evidence="2">AP01</strain>
        <tissue evidence="2">Mycelium</tissue>
    </source>
</reference>
<keyword evidence="3" id="KW-1185">Reference proteome</keyword>